<organism evidence="2">
    <name type="scientific">Candidatus Actinomarina minuta</name>
    <dbReference type="NCBI Taxonomy" id="1389454"/>
    <lineage>
        <taxon>Bacteria</taxon>
        <taxon>Bacillati</taxon>
        <taxon>Actinomycetota</taxon>
        <taxon>Actinomycetes</taxon>
        <taxon>Candidatus Actinomarinidae</taxon>
        <taxon>Candidatus Actinomarinales</taxon>
        <taxon>Candidatus Actinomarineae</taxon>
        <taxon>Candidatus Actinomarinaceae</taxon>
        <taxon>Candidatus Actinomarina</taxon>
    </lineage>
</organism>
<dbReference type="InterPro" id="IPR050855">
    <property type="entry name" value="NDM-1-like"/>
</dbReference>
<dbReference type="SMART" id="SM00849">
    <property type="entry name" value="Lactamase_B"/>
    <property type="match status" value="1"/>
</dbReference>
<dbReference type="SUPFAM" id="SSF56281">
    <property type="entry name" value="Metallo-hydrolase/oxidoreductase"/>
    <property type="match status" value="1"/>
</dbReference>
<proteinExistence type="predicted"/>
<dbReference type="InterPro" id="IPR037482">
    <property type="entry name" value="ST1585_MBL-fold"/>
</dbReference>
<dbReference type="CDD" id="cd07726">
    <property type="entry name" value="ST1585-like_MBL-fold"/>
    <property type="match status" value="1"/>
</dbReference>
<name>S5DRQ5_9ACTN</name>
<dbReference type="EMBL" id="KC811137">
    <property type="protein sequence ID" value="AGQ19625.1"/>
    <property type="molecule type" value="Genomic_DNA"/>
</dbReference>
<protein>
    <submittedName>
        <fullName evidence="2">MedDCM-OCT-S40-C199-cds11</fullName>
    </submittedName>
</protein>
<feature type="domain" description="Metallo-beta-lactamase" evidence="1">
    <location>
        <begin position="25"/>
        <end position="223"/>
    </location>
</feature>
<dbReference type="Pfam" id="PF00753">
    <property type="entry name" value="Lactamase_B"/>
    <property type="match status" value="1"/>
</dbReference>
<reference evidence="2" key="1">
    <citation type="journal article" date="2013" name="Sci. Rep.">
        <title>Metagenomics uncovers a new group of low GC and ultra-small marine Actinobacteria.</title>
        <authorList>
            <person name="Ghai R."/>
            <person name="Mizuno C.M."/>
            <person name="Picazo A."/>
            <person name="Camacho A."/>
            <person name="Rodriguez-Valera F."/>
        </authorList>
    </citation>
    <scope>NUCLEOTIDE SEQUENCE</scope>
</reference>
<dbReference type="PANTHER" id="PTHR42951">
    <property type="entry name" value="METALLO-BETA-LACTAMASE DOMAIN-CONTAINING"/>
    <property type="match status" value="1"/>
</dbReference>
<dbReference type="PANTHER" id="PTHR42951:SF22">
    <property type="entry name" value="METALLO BETA-LACTAMASE SUPERFAMILY LIPOPROTEIN"/>
    <property type="match status" value="1"/>
</dbReference>
<evidence type="ECO:0000313" key="2">
    <source>
        <dbReference type="EMBL" id="AGQ19625.1"/>
    </source>
</evidence>
<sequence>MKQDIIKYDENIYQIDVFMENKPGRMSCYYIDSTNPILIEVGPSNSFPYLISSLESLGINEVKRSAMTHLHLDHIGGIGHLVEKYKEHFVYIHELGLKHLPNPEKLWKAVSEVYTEEWLSTNWGEIKPTPINNLRSLKDKELIDLGNGRKLEAIYGPGHAKHHYTFYDEYSKTLFMGDTLGLIYPHGNFVQPNLPPPDFNKEVLFNTLDELYTLDLKYVALAHFGIHKNPYQLIINAKENIELWIDFVTKLPNLSINEATESLQIWLSENYRILGVDEETINNYVNNGNFKMQIQGIKKYLHID</sequence>
<dbReference type="AlphaFoldDB" id="S5DRQ5"/>
<dbReference type="InterPro" id="IPR036866">
    <property type="entry name" value="RibonucZ/Hydroxyglut_hydro"/>
</dbReference>
<accession>S5DRQ5</accession>
<dbReference type="Gene3D" id="3.60.15.10">
    <property type="entry name" value="Ribonuclease Z/Hydroxyacylglutathione hydrolase-like"/>
    <property type="match status" value="1"/>
</dbReference>
<evidence type="ECO:0000259" key="1">
    <source>
        <dbReference type="SMART" id="SM00849"/>
    </source>
</evidence>
<dbReference type="InterPro" id="IPR001279">
    <property type="entry name" value="Metallo-B-lactamas"/>
</dbReference>